<dbReference type="InterPro" id="IPR052969">
    <property type="entry name" value="Thr-specific_kinase-like"/>
</dbReference>
<feature type="region of interest" description="Disordered" evidence="1">
    <location>
        <begin position="710"/>
        <end position="733"/>
    </location>
</feature>
<keyword evidence="3" id="KW-1185">Reference proteome</keyword>
<dbReference type="Gene3D" id="3.40.50.410">
    <property type="entry name" value="von Willebrand factor, type A domain"/>
    <property type="match status" value="1"/>
</dbReference>
<dbReference type="PANTHER" id="PTHR47763:SF1">
    <property type="entry name" value="DUF659 DOMAIN-CONTAINING PROTEIN"/>
    <property type="match status" value="1"/>
</dbReference>
<dbReference type="InterPro" id="IPR036465">
    <property type="entry name" value="vWFA_dom_sf"/>
</dbReference>
<accession>A0ABR3R6P6</accession>
<gene>
    <name evidence="2" type="ORF">SLS59_006187</name>
</gene>
<proteinExistence type="predicted"/>
<organism evidence="2 3">
    <name type="scientific">Nothophoma quercina</name>
    <dbReference type="NCBI Taxonomy" id="749835"/>
    <lineage>
        <taxon>Eukaryota</taxon>
        <taxon>Fungi</taxon>
        <taxon>Dikarya</taxon>
        <taxon>Ascomycota</taxon>
        <taxon>Pezizomycotina</taxon>
        <taxon>Dothideomycetes</taxon>
        <taxon>Pleosporomycetidae</taxon>
        <taxon>Pleosporales</taxon>
        <taxon>Pleosporineae</taxon>
        <taxon>Didymellaceae</taxon>
        <taxon>Nothophoma</taxon>
    </lineage>
</organism>
<dbReference type="EMBL" id="JAKIXB020000019">
    <property type="protein sequence ID" value="KAL1600113.1"/>
    <property type="molecule type" value="Genomic_DNA"/>
</dbReference>
<reference evidence="2 3" key="1">
    <citation type="submission" date="2024-02" db="EMBL/GenBank/DDBJ databases">
        <title>De novo assembly and annotation of 12 fungi associated with fruit tree decline syndrome in Ontario, Canada.</title>
        <authorList>
            <person name="Sulman M."/>
            <person name="Ellouze W."/>
            <person name="Ilyukhin E."/>
        </authorList>
    </citation>
    <scope>NUCLEOTIDE SEQUENCE [LARGE SCALE GENOMIC DNA]</scope>
    <source>
        <strain evidence="2 3">M97-236</strain>
    </source>
</reference>
<protein>
    <recommendedName>
        <fullName evidence="4">VWFA domain-containing protein</fullName>
    </recommendedName>
</protein>
<evidence type="ECO:0008006" key="4">
    <source>
        <dbReference type="Google" id="ProtNLM"/>
    </source>
</evidence>
<dbReference type="PANTHER" id="PTHR47763">
    <property type="entry name" value="ALPHA-PROTEIN KINASE VWKA"/>
    <property type="match status" value="1"/>
</dbReference>
<name>A0ABR3R6P6_9PLEO</name>
<comment type="caution">
    <text evidence="2">The sequence shown here is derived from an EMBL/GenBank/DDBJ whole genome shotgun (WGS) entry which is preliminary data.</text>
</comment>
<evidence type="ECO:0000256" key="1">
    <source>
        <dbReference type="SAM" id="MobiDB-lite"/>
    </source>
</evidence>
<sequence length="733" mass="81789">MMSQSNDEVYDLLILVDATYSMVNFLEALQTSLPRVIAISNLTDSFSRIGLLAYRDYTEASCSENDMLQWSGWYGDQVGPCDNGHPSATAQTLTSMAAGLEPIGGGDYPEATKTALARAHQLMRKDATTIILLYTDAPPHCWMVADKDHDSNYFLEQTALRHPLSYGGTGHKFADWVSACNTFHEGEKKAHVFCFLHRELANSPMQGGYYTYLSTITRGACFSLTNPEPQIIAQITVDVLLTWMGAGKEGMENTKMAAKLMRYKSGANIGSITSEQDEVANTYFWATSEKAKGDRVFINPRLFEAQQKQAQTERMRANITKAAVSTTLLQKYLPKRRIPIMDFAKRYAEDTMYKAVVVEQLNDIIKTDVTSMSLNPVFGKLWRAVCNDRENPARDELITAFGLRVDKISDAEERTRMKNWLEESYDYASEILDTLDNVPDHQRFPCVFLDPTIDFAPARAKGERDDNDDDDSIDQPLSAFRRDELLEIGRSCDGRVLRRLGKVLTRLTYVESEADLPAHIAATTNAEVPKIPTALASQEFEWKFWKILLHTVLPGTMLAARPAVVLAALAIRIGLKPLFNAAFAAMLFWRDKWNNLEVPEIWNSNCLGLLLDADGEYRKQVKLNDGFASDDGLFLAADRDLFNRLIAYSHAGANLLTTLHAEVGWTPKKTQASIGPVVVCRGCKFPRSLTIMAEQSGGLCGLCVGSGWGSDEHRKRARTTNVSLEDTATRKIA</sequence>
<dbReference type="SUPFAM" id="SSF53300">
    <property type="entry name" value="vWA-like"/>
    <property type="match status" value="1"/>
</dbReference>
<evidence type="ECO:0000313" key="3">
    <source>
        <dbReference type="Proteomes" id="UP001521222"/>
    </source>
</evidence>
<dbReference type="Proteomes" id="UP001521222">
    <property type="component" value="Unassembled WGS sequence"/>
</dbReference>
<evidence type="ECO:0000313" key="2">
    <source>
        <dbReference type="EMBL" id="KAL1600113.1"/>
    </source>
</evidence>